<keyword evidence="6" id="KW-1185">Reference proteome</keyword>
<dbReference type="Gene3D" id="3.40.50.150">
    <property type="entry name" value="Vaccinia Virus protein VP39"/>
    <property type="match status" value="1"/>
</dbReference>
<dbReference type="InterPro" id="IPR029063">
    <property type="entry name" value="SAM-dependent_MTases_sf"/>
</dbReference>
<name>A0ABS9KLS2_9BACT</name>
<evidence type="ECO:0000259" key="4">
    <source>
        <dbReference type="Pfam" id="PF08241"/>
    </source>
</evidence>
<dbReference type="PANTHER" id="PTHR44942">
    <property type="entry name" value="METHYLTRANSF_11 DOMAIN-CONTAINING PROTEIN"/>
    <property type="match status" value="1"/>
</dbReference>
<dbReference type="EMBL" id="JAKLTR010000002">
    <property type="protein sequence ID" value="MCG2613272.1"/>
    <property type="molecule type" value="Genomic_DNA"/>
</dbReference>
<evidence type="ECO:0000313" key="6">
    <source>
        <dbReference type="Proteomes" id="UP001165367"/>
    </source>
</evidence>
<evidence type="ECO:0000256" key="3">
    <source>
        <dbReference type="ARBA" id="ARBA00022679"/>
    </source>
</evidence>
<evidence type="ECO:0000256" key="1">
    <source>
        <dbReference type="ARBA" id="ARBA00008361"/>
    </source>
</evidence>
<dbReference type="CDD" id="cd02440">
    <property type="entry name" value="AdoMet_MTases"/>
    <property type="match status" value="1"/>
</dbReference>
<dbReference type="Pfam" id="PF08241">
    <property type="entry name" value="Methyltransf_11"/>
    <property type="match status" value="1"/>
</dbReference>
<keyword evidence="2 5" id="KW-0489">Methyltransferase</keyword>
<dbReference type="InterPro" id="IPR013216">
    <property type="entry name" value="Methyltransf_11"/>
</dbReference>
<dbReference type="Proteomes" id="UP001165367">
    <property type="component" value="Unassembled WGS sequence"/>
</dbReference>
<proteinExistence type="inferred from homology"/>
<organism evidence="5 6">
    <name type="scientific">Terrimonas ginsenosidimutans</name>
    <dbReference type="NCBI Taxonomy" id="2908004"/>
    <lineage>
        <taxon>Bacteria</taxon>
        <taxon>Pseudomonadati</taxon>
        <taxon>Bacteroidota</taxon>
        <taxon>Chitinophagia</taxon>
        <taxon>Chitinophagales</taxon>
        <taxon>Chitinophagaceae</taxon>
        <taxon>Terrimonas</taxon>
    </lineage>
</organism>
<evidence type="ECO:0000313" key="5">
    <source>
        <dbReference type="EMBL" id="MCG2613272.1"/>
    </source>
</evidence>
<sequence length="264" mass="29374">MNFSTMFDDMKATTSSNAAVSRFSNRAENYARFRPGYPSDIFPFLQSELGLTGKTQIVDIGSGTGLFAEPLLQHGFSVTGIEPNDDMRNVAEARLKKYPSFKSINATAEETGLTGNSIDLITIAQTFHWLDPVATRHECQRILAPGGQVVLAWNRQKGDSAFEQQYNALREKYGIAERSSVQVDPVLIADFFSPNTSLSKIFPNKQLLDFEGLKGQLLSKSYIPLPGHESYDAMITDLIRLFVNYNENGLVGIEYETLVIWGTL</sequence>
<dbReference type="GO" id="GO:0032259">
    <property type="term" value="P:methylation"/>
    <property type="evidence" value="ECO:0007669"/>
    <property type="project" value="UniProtKB-KW"/>
</dbReference>
<dbReference type="GO" id="GO:0008168">
    <property type="term" value="F:methyltransferase activity"/>
    <property type="evidence" value="ECO:0007669"/>
    <property type="project" value="UniProtKB-KW"/>
</dbReference>
<dbReference type="RefSeq" id="WP_237868501.1">
    <property type="nucleotide sequence ID" value="NZ_JAKLTR010000002.1"/>
</dbReference>
<comment type="caution">
    <text evidence="5">The sequence shown here is derived from an EMBL/GenBank/DDBJ whole genome shotgun (WGS) entry which is preliminary data.</text>
</comment>
<keyword evidence="3" id="KW-0808">Transferase</keyword>
<dbReference type="SUPFAM" id="SSF53335">
    <property type="entry name" value="S-adenosyl-L-methionine-dependent methyltransferases"/>
    <property type="match status" value="1"/>
</dbReference>
<feature type="domain" description="Methyltransferase type 11" evidence="4">
    <location>
        <begin position="58"/>
        <end position="150"/>
    </location>
</feature>
<reference evidence="5" key="1">
    <citation type="submission" date="2022-01" db="EMBL/GenBank/DDBJ databases">
        <authorList>
            <person name="Jo J.-H."/>
            <person name="Im W.-T."/>
        </authorList>
    </citation>
    <scope>NUCLEOTIDE SEQUENCE</scope>
    <source>
        <strain evidence="5">NA20</strain>
    </source>
</reference>
<accession>A0ABS9KLS2</accession>
<evidence type="ECO:0000256" key="2">
    <source>
        <dbReference type="ARBA" id="ARBA00022603"/>
    </source>
</evidence>
<comment type="similarity">
    <text evidence="1">Belongs to the methyltransferase superfamily.</text>
</comment>
<protein>
    <submittedName>
        <fullName evidence="5">Class I SAM-dependent methyltransferase</fullName>
    </submittedName>
</protein>
<dbReference type="PANTHER" id="PTHR44942:SF4">
    <property type="entry name" value="METHYLTRANSFERASE TYPE 11 DOMAIN-CONTAINING PROTEIN"/>
    <property type="match status" value="1"/>
</dbReference>
<gene>
    <name evidence="5" type="ORF">LZZ85_03235</name>
</gene>
<dbReference type="InterPro" id="IPR051052">
    <property type="entry name" value="Diverse_substrate_MTase"/>
</dbReference>